<accession>Q4PCM5</accession>
<dbReference type="eggNOG" id="ENOG502RDRU">
    <property type="taxonomic scope" value="Eukaryota"/>
</dbReference>
<dbReference type="OMA" id="ENAPALW"/>
<feature type="region of interest" description="Disordered" evidence="1">
    <location>
        <begin position="213"/>
        <end position="290"/>
    </location>
</feature>
<dbReference type="EMBL" id="CM003144">
    <property type="protein sequence ID" value="KIS69603.1"/>
    <property type="molecule type" value="Genomic_DNA"/>
</dbReference>
<protein>
    <submittedName>
        <fullName evidence="3">Effector family protein Eff1-8</fullName>
    </submittedName>
</protein>
<feature type="compositionally biased region" description="Polar residues" evidence="1">
    <location>
        <begin position="78"/>
        <end position="88"/>
    </location>
</feature>
<feature type="chain" id="PRO_5010843711" evidence="2">
    <location>
        <begin position="22"/>
        <end position="447"/>
    </location>
</feature>
<dbReference type="STRING" id="237631.Q4PCM5"/>
<evidence type="ECO:0000256" key="1">
    <source>
        <dbReference type="SAM" id="MobiDB-lite"/>
    </source>
</evidence>
<dbReference type="VEuPathDB" id="FungiDB:UMAG_02138"/>
<sequence>MLSSLRLRVVALLLTVLIVAASSGNVGEREDEATAVNPGKRPQIPVSLTTIPTSPQYEFDPDLLRSLLSDLESEPSSHDTTTSQTTGQLHPWQPFHASENAPALWHHADGPSSLSQPEQHGYRYFTPDEHQVGSSRARDSVSDPYHHSKTEESASKRTKSLERVADAVGSFQTSTRPGEPRVLSNIIQQYTQEDASPESEKQALTHDIEYTFSTPNREGQGQTLPPSTESPSSVDFSSATTEARKAKKKSPSYSEPTTYQDNGYRPSWTSSVPNELRNIPTTASPSLRNPDHRHVYEQIDNENIREIINNQVFAGKLQWIDRKTVPYKKFRTYRTRSLLPTRVLPMPDIPKIQLPEGQGSIKSIRVTFHGGVNHVQAPWPEGHPLNGQKYLTFWGISEGKLPHAPGLVQNYGIAYLEMRHHPEVNERLRLLKKMIAEKASEAAHLHG</sequence>
<organism evidence="3">
    <name type="scientific">Mycosarcoma maydis</name>
    <name type="common">Corn smut fungus</name>
    <name type="synonym">Ustilago maydis</name>
    <dbReference type="NCBI Taxonomy" id="5270"/>
    <lineage>
        <taxon>Eukaryota</taxon>
        <taxon>Fungi</taxon>
        <taxon>Dikarya</taxon>
        <taxon>Basidiomycota</taxon>
        <taxon>Ustilaginomycotina</taxon>
        <taxon>Ustilaginomycetes</taxon>
        <taxon>Ustilaginales</taxon>
        <taxon>Ustilaginaceae</taxon>
        <taxon>Mycosarcoma</taxon>
    </lineage>
</organism>
<reference evidence="5" key="6">
    <citation type="submission" date="2014-09" db="EMBL/GenBank/DDBJ databases">
        <authorList>
            <person name="Gueldener U."/>
            <person name="Muensterkoetter M."/>
            <person name="Walter M.C."/>
            <person name="Mannhaupt G."/>
            <person name="Kahmann R."/>
        </authorList>
    </citation>
    <scope>GENOME REANNOTATION</scope>
    <source>
        <strain evidence="5">521 / FGSC 9021</strain>
    </source>
</reference>
<feature type="compositionally biased region" description="Polar residues" evidence="1">
    <location>
        <begin position="213"/>
        <end position="241"/>
    </location>
</feature>
<feature type="compositionally biased region" description="Polar residues" evidence="1">
    <location>
        <begin position="251"/>
        <end position="287"/>
    </location>
</feature>
<dbReference type="AlphaFoldDB" id="Q4PCM5"/>
<dbReference type="GeneID" id="23562954"/>
<feature type="region of interest" description="Disordered" evidence="1">
    <location>
        <begin position="30"/>
        <end position="52"/>
    </location>
</feature>
<dbReference type="EMBL" id="BN001509">
    <property type="protein sequence ID" value="CBV36773.1"/>
    <property type="molecule type" value="Genomic_DNA"/>
</dbReference>
<reference evidence="3" key="3">
    <citation type="journal article" date="2010" name="New Phytol.">
        <title>The use of FLP-mediated recombination for the functional analysis of an effector gene family in the biotrophic smut fungus Ustilago maydis.</title>
        <authorList>
            <person name="Khrunyk Y."/>
            <person name="Muench K."/>
            <person name="Schipper K."/>
            <person name="Lupas A.N."/>
            <person name="Kahmann R."/>
        </authorList>
    </citation>
    <scope>NUCLEOTIDE SEQUENCE</scope>
    <source>
        <strain evidence="3">521</strain>
    </source>
</reference>
<reference evidence="4" key="1">
    <citation type="submission" date="2003-07" db="EMBL/GenBank/DDBJ databases">
        <authorList>
            <person name="Birren B."/>
            <person name="Nusbaum C."/>
            <person name="Abebe A."/>
            <person name="Abouelleil A."/>
            <person name="Adekoya E."/>
            <person name="Ait-zahra M."/>
            <person name="Allen N."/>
            <person name="Allen T."/>
            <person name="An P."/>
            <person name="Anderson M."/>
            <person name="Anderson S."/>
            <person name="Arachchi H."/>
            <person name="Armbruster J."/>
            <person name="Bachantsang P."/>
            <person name="Baldwin J."/>
            <person name="Barry A."/>
            <person name="Bayul T."/>
            <person name="Blitshsteyn B."/>
            <person name="Bloom T."/>
            <person name="Blye J."/>
            <person name="Boguslavskiy L."/>
            <person name="Borowsky M."/>
            <person name="Boukhgalter B."/>
            <person name="Brunache A."/>
            <person name="Butler J."/>
            <person name="Calixte N."/>
            <person name="Calvo S."/>
            <person name="Camarata J."/>
            <person name="Campo K."/>
            <person name="Chang J."/>
            <person name="Cheshatsang Y."/>
            <person name="Citroen M."/>
            <person name="Collymore A."/>
            <person name="Considine T."/>
            <person name="Cook A."/>
            <person name="Cooke P."/>
            <person name="Corum B."/>
            <person name="Cuomo C."/>
            <person name="David R."/>
            <person name="Dawoe T."/>
            <person name="Degray S."/>
            <person name="Dodge S."/>
            <person name="Dooley K."/>
            <person name="Dorje P."/>
            <person name="Dorjee K."/>
            <person name="Dorris L."/>
            <person name="Duffey N."/>
            <person name="Dupes A."/>
            <person name="Elkins T."/>
            <person name="Engels R."/>
            <person name="Erickson J."/>
            <person name="Farina A."/>
            <person name="Faro S."/>
            <person name="Ferreira P."/>
            <person name="Fischer H."/>
            <person name="Fitzgerald M."/>
            <person name="Foley K."/>
            <person name="Gage D."/>
            <person name="Galagan J."/>
            <person name="Gearin G."/>
            <person name="Gnerre S."/>
            <person name="Gnirke A."/>
            <person name="Goyette A."/>
            <person name="Graham J."/>
            <person name="Grandbois E."/>
            <person name="Gyaltsen K."/>
            <person name="Hafez N."/>
            <person name="Hagopian D."/>
            <person name="Hagos B."/>
            <person name="Hall J."/>
            <person name="Hatcher B."/>
            <person name="Heller A."/>
            <person name="Higgins H."/>
            <person name="Honan T."/>
            <person name="Horn A."/>
            <person name="Houde N."/>
            <person name="Hughes L."/>
            <person name="Hulme W."/>
            <person name="Husby E."/>
            <person name="Iliev I."/>
            <person name="Jaffe D."/>
            <person name="Jones C."/>
            <person name="Kamal M."/>
            <person name="Kamat A."/>
            <person name="Kamvysselis M."/>
            <person name="Karlsson E."/>
            <person name="Kells C."/>
            <person name="Kieu A."/>
            <person name="Kisner P."/>
            <person name="Kodira C."/>
            <person name="Kulbokas E."/>
            <person name="Labutti K."/>
            <person name="Lama D."/>
            <person name="Landers T."/>
            <person name="Leger J."/>
            <person name="Levine S."/>
            <person name="Lewis D."/>
            <person name="Lewis T."/>
            <person name="Lindblad-toh K."/>
            <person name="Liu X."/>
            <person name="Lokyitsang T."/>
            <person name="Lokyitsang Y."/>
            <person name="Lucien O."/>
            <person name="Lui A."/>
            <person name="Ma L.J."/>
            <person name="Mabbitt R."/>
            <person name="Macdonald J."/>
            <person name="Maclean C."/>
            <person name="Major J."/>
            <person name="Manning J."/>
            <person name="Marabella R."/>
            <person name="Maru K."/>
            <person name="Matthews C."/>
            <person name="Mauceli E."/>
            <person name="Mccarthy M."/>
            <person name="Mcdonough S."/>
            <person name="Mcghee T."/>
            <person name="Meldrim J."/>
            <person name="Meneus L."/>
            <person name="Mesirov J."/>
            <person name="Mihalev A."/>
            <person name="Mihova T."/>
            <person name="Mikkelsen T."/>
            <person name="Mlenga V."/>
            <person name="Moru K."/>
            <person name="Mozes J."/>
            <person name="Mulrain L."/>
            <person name="Munson G."/>
            <person name="Naylor J."/>
            <person name="Newes C."/>
            <person name="Nguyen C."/>
            <person name="Nguyen N."/>
            <person name="Nguyen T."/>
            <person name="Nicol R."/>
            <person name="Nielsen C."/>
            <person name="Nizzari M."/>
            <person name="Norbu C."/>
            <person name="Norbu N."/>
            <person name="O'donnell P."/>
            <person name="Okoawo O."/>
            <person name="O'leary S."/>
            <person name="Omotosho B."/>
            <person name="O'neill K."/>
            <person name="Osman S."/>
            <person name="Parker S."/>
            <person name="Perrin D."/>
            <person name="Phunkhang P."/>
            <person name="Piqani B."/>
            <person name="Purcell S."/>
            <person name="Rachupka T."/>
            <person name="Ramasamy U."/>
            <person name="Rameau R."/>
            <person name="Ray V."/>
            <person name="Raymond C."/>
            <person name="Retta R."/>
            <person name="Richardson S."/>
            <person name="Rise C."/>
            <person name="Rodriguez J."/>
            <person name="Rogers J."/>
            <person name="Rogov P."/>
            <person name="Rutman M."/>
            <person name="Schupbach R."/>
            <person name="Seaman C."/>
            <person name="Settipalli S."/>
            <person name="Sharpe T."/>
            <person name="Sheridan J."/>
            <person name="Sherpa N."/>
            <person name="Shi J."/>
            <person name="Smirnov S."/>
            <person name="Smith C."/>
            <person name="Sougnez C."/>
            <person name="Spencer B."/>
            <person name="Stalker J."/>
            <person name="Stange-thomann N."/>
            <person name="Stavropoulos S."/>
            <person name="Stetson K."/>
            <person name="Stone C."/>
            <person name="Stone S."/>
            <person name="Stubbs M."/>
            <person name="Talamas J."/>
            <person name="Tchuinga P."/>
            <person name="Tenzing P."/>
            <person name="Tesfaye S."/>
            <person name="Theodore J."/>
            <person name="Thoulutsang Y."/>
            <person name="Topham K."/>
            <person name="Towey S."/>
            <person name="Tsamla T."/>
            <person name="Tsomo N."/>
            <person name="Vallee D."/>
            <person name="Vassiliev H."/>
            <person name="Venkataraman V."/>
            <person name="Vinson J."/>
            <person name="Vo A."/>
            <person name="Wade C."/>
            <person name="Wang S."/>
            <person name="Wangchuk T."/>
            <person name="Wangdi T."/>
            <person name="Whittaker C."/>
            <person name="Wilkinson J."/>
            <person name="Wu Y."/>
            <person name="Wyman D."/>
            <person name="Yadav S."/>
            <person name="Yang S."/>
            <person name="Yang X."/>
            <person name="Yeager S."/>
            <person name="Yee E."/>
            <person name="Young G."/>
            <person name="Zainoun J."/>
            <person name="Zembeck L."/>
            <person name="Zimmer A."/>
            <person name="Zody M."/>
            <person name="Lander E."/>
        </authorList>
    </citation>
    <scope>NUCLEOTIDE SEQUENCE</scope>
    <source>
        <strain evidence="4">521</strain>
    </source>
</reference>
<evidence type="ECO:0000256" key="2">
    <source>
        <dbReference type="SAM" id="SignalP"/>
    </source>
</evidence>
<gene>
    <name evidence="3" type="primary">eff1-8</name>
    <name evidence="3" type="ORF">um02138</name>
    <name evidence="4" type="ORF">UMAG_02138</name>
</gene>
<keyword evidence="5" id="KW-1185">Reference proteome</keyword>
<evidence type="ECO:0000313" key="3">
    <source>
        <dbReference type="EMBL" id="CBV36773.1"/>
    </source>
</evidence>
<dbReference type="RefSeq" id="XP_011388495.1">
    <property type="nucleotide sequence ID" value="XM_011390193.1"/>
</dbReference>
<dbReference type="KEGG" id="uma:UMAG_02138"/>
<reference evidence="3" key="4">
    <citation type="submission" date="2010-07" db="EMBL/GenBank/DDBJ databases">
        <authorList>
            <person name="Mannhaupt G."/>
        </authorList>
    </citation>
    <scope>NUCLEOTIDE SEQUENCE</scope>
    <source>
        <strain evidence="3">521</strain>
    </source>
</reference>
<dbReference type="OrthoDB" id="2558149at2759"/>
<reference evidence="4" key="5">
    <citation type="submission" date="2014-09" db="EMBL/GenBank/DDBJ databases">
        <authorList>
            <person name="Guldener U."/>
            <person name="Munsterkotter M."/>
            <person name="Walter M.C."/>
            <person name="Mannhaupt G."/>
            <person name="Kahmann R."/>
        </authorList>
    </citation>
    <scope>NUCLEOTIDE SEQUENCE</scope>
    <source>
        <strain evidence="4">521</strain>
    </source>
</reference>
<feature type="compositionally biased region" description="Basic and acidic residues" evidence="1">
    <location>
        <begin position="126"/>
        <end position="162"/>
    </location>
</feature>
<evidence type="ECO:0000313" key="4">
    <source>
        <dbReference type="EMBL" id="KIS69603.1"/>
    </source>
</evidence>
<feature type="signal peptide" evidence="2">
    <location>
        <begin position="1"/>
        <end position="21"/>
    </location>
</feature>
<reference evidence="4 5" key="2">
    <citation type="journal article" date="2006" name="Nature">
        <title>Insights from the genome of the biotrophic fungal plant pathogen Ustilago maydis.</title>
        <authorList>
            <person name="Kamper J."/>
            <person name="Kahmann R."/>
            <person name="Bolker M."/>
            <person name="Ma L.J."/>
            <person name="Brefort T."/>
            <person name="Saville B.J."/>
            <person name="Banuett F."/>
            <person name="Kronstad J.W."/>
            <person name="Gold S.E."/>
            <person name="Muller O."/>
            <person name="Perlin M.H."/>
            <person name="Wosten H.A."/>
            <person name="de Vries R."/>
            <person name="Ruiz-Herrera J."/>
            <person name="Reynaga-Pena C.G."/>
            <person name="Snetselaar K."/>
            <person name="McCann M."/>
            <person name="Perez-Martin J."/>
            <person name="Feldbrugge M."/>
            <person name="Basse C.W."/>
            <person name="Steinberg G."/>
            <person name="Ibeas J.I."/>
            <person name="Holloman W."/>
            <person name="Guzman P."/>
            <person name="Farman M."/>
            <person name="Stajich J.E."/>
            <person name="Sentandreu R."/>
            <person name="Gonzalez-Prieto J.M."/>
            <person name="Kennell J.C."/>
            <person name="Molina L."/>
            <person name="Schirawski J."/>
            <person name="Mendoza-Mendoza A."/>
            <person name="Greilinger D."/>
            <person name="Munch K."/>
            <person name="Rossel N."/>
            <person name="Scherer M."/>
            <person name="Vranes M."/>
            <person name="Ladendorf O."/>
            <person name="Vincon V."/>
            <person name="Fuchs U."/>
            <person name="Sandrock B."/>
            <person name="Meng S."/>
            <person name="Ho E.C."/>
            <person name="Cahill M.J."/>
            <person name="Boyce K.J."/>
            <person name="Klose J."/>
            <person name="Klosterman S.J."/>
            <person name="Deelstra H.J."/>
            <person name="Ortiz-Castellanos L."/>
            <person name="Li W."/>
            <person name="Sanchez-Alonso P."/>
            <person name="Schreier P.H."/>
            <person name="Hauser-Hahn I."/>
            <person name="Vaupel M."/>
            <person name="Koopmann E."/>
            <person name="Friedrich G."/>
            <person name="Voss H."/>
            <person name="Schluter T."/>
            <person name="Margolis J."/>
            <person name="Platt D."/>
            <person name="Swimmer C."/>
            <person name="Gnirke A."/>
            <person name="Chen F."/>
            <person name="Vysotskaia V."/>
            <person name="Mannhaupt G."/>
            <person name="Guldener U."/>
            <person name="Munsterkotter M."/>
            <person name="Haase D."/>
            <person name="Oesterheld M."/>
            <person name="Mewes H.W."/>
            <person name="Mauceli E.W."/>
            <person name="DeCaprio D."/>
            <person name="Wade C.M."/>
            <person name="Butler J."/>
            <person name="Young S."/>
            <person name="Jaffe D.B."/>
            <person name="Calvo S."/>
            <person name="Nusbaum C."/>
            <person name="Galagan J."/>
            <person name="Birren B.W."/>
        </authorList>
    </citation>
    <scope>NUCLEOTIDE SEQUENCE [LARGE SCALE GENOMIC DNA]</scope>
    <source>
        <strain evidence="4">521</strain>
        <strain evidence="5">521 / FGSC 9021</strain>
    </source>
</reference>
<proteinExistence type="predicted"/>
<dbReference type="HOGENOM" id="CLU_638089_0_0_1"/>
<evidence type="ECO:0000313" key="5">
    <source>
        <dbReference type="Proteomes" id="UP000000561"/>
    </source>
</evidence>
<accession>E3CTN1</accession>
<dbReference type="Proteomes" id="UP000000561">
    <property type="component" value="Chromosome 5"/>
</dbReference>
<keyword evidence="2" id="KW-0732">Signal</keyword>
<name>Q4PCM5_MYCMD</name>
<feature type="region of interest" description="Disordered" evidence="1">
    <location>
        <begin position="71"/>
        <end position="162"/>
    </location>
</feature>